<evidence type="ECO:0000256" key="9">
    <source>
        <dbReference type="RuleBase" id="RU003357"/>
    </source>
</evidence>
<keyword evidence="6 8" id="KW-0472">Membrane</keyword>
<evidence type="ECO:0000256" key="1">
    <source>
        <dbReference type="ARBA" id="ARBA00004571"/>
    </source>
</evidence>
<dbReference type="PANTHER" id="PTHR30069">
    <property type="entry name" value="TONB-DEPENDENT OUTER MEMBRANE RECEPTOR"/>
    <property type="match status" value="1"/>
</dbReference>
<evidence type="ECO:0000256" key="4">
    <source>
        <dbReference type="ARBA" id="ARBA00022692"/>
    </source>
</evidence>
<dbReference type="GO" id="GO:0015344">
    <property type="term" value="F:siderophore uptake transmembrane transporter activity"/>
    <property type="evidence" value="ECO:0007669"/>
    <property type="project" value="TreeGrafter"/>
</dbReference>
<evidence type="ECO:0000256" key="5">
    <source>
        <dbReference type="ARBA" id="ARBA00023077"/>
    </source>
</evidence>
<dbReference type="RefSeq" id="WP_115843443.1">
    <property type="nucleotide sequence ID" value="NZ_QTJR01000011.1"/>
</dbReference>
<keyword evidence="3 8" id="KW-1134">Transmembrane beta strand</keyword>
<gene>
    <name evidence="13" type="ORF">DX912_14315</name>
</gene>
<feature type="chain" id="PRO_5017660187" evidence="10">
    <location>
        <begin position="23"/>
        <end position="713"/>
    </location>
</feature>
<proteinExistence type="inferred from homology"/>
<dbReference type="Gene3D" id="2.170.130.10">
    <property type="entry name" value="TonB-dependent receptor, plug domain"/>
    <property type="match status" value="1"/>
</dbReference>
<dbReference type="GO" id="GO:0009279">
    <property type="term" value="C:cell outer membrane"/>
    <property type="evidence" value="ECO:0007669"/>
    <property type="project" value="UniProtKB-SubCell"/>
</dbReference>
<dbReference type="InterPro" id="IPR037066">
    <property type="entry name" value="Plug_dom_sf"/>
</dbReference>
<evidence type="ECO:0000259" key="11">
    <source>
        <dbReference type="Pfam" id="PF00593"/>
    </source>
</evidence>
<organism evidence="13 14">
    <name type="scientific">Lysobacter soli</name>
    <dbReference type="NCBI Taxonomy" id="453783"/>
    <lineage>
        <taxon>Bacteria</taxon>
        <taxon>Pseudomonadati</taxon>
        <taxon>Pseudomonadota</taxon>
        <taxon>Gammaproteobacteria</taxon>
        <taxon>Lysobacterales</taxon>
        <taxon>Lysobacteraceae</taxon>
        <taxon>Lysobacter</taxon>
    </lineage>
</organism>
<evidence type="ECO:0000256" key="7">
    <source>
        <dbReference type="ARBA" id="ARBA00023237"/>
    </source>
</evidence>
<protein>
    <submittedName>
        <fullName evidence="13">TonB-dependent receptor</fullName>
    </submittedName>
</protein>
<feature type="signal peptide" evidence="10">
    <location>
        <begin position="1"/>
        <end position="22"/>
    </location>
</feature>
<dbReference type="InterPro" id="IPR036942">
    <property type="entry name" value="Beta-barrel_TonB_sf"/>
</dbReference>
<dbReference type="Gene3D" id="2.40.170.20">
    <property type="entry name" value="TonB-dependent receptor, beta-barrel domain"/>
    <property type="match status" value="1"/>
</dbReference>
<evidence type="ECO:0000256" key="6">
    <source>
        <dbReference type="ARBA" id="ARBA00023136"/>
    </source>
</evidence>
<feature type="domain" description="TonB-dependent receptor plug" evidence="12">
    <location>
        <begin position="46"/>
        <end position="148"/>
    </location>
</feature>
<keyword evidence="4 8" id="KW-0812">Transmembrane</keyword>
<feature type="domain" description="TonB-dependent receptor-like beta-barrel" evidence="11">
    <location>
        <begin position="249"/>
        <end position="678"/>
    </location>
</feature>
<keyword evidence="2 8" id="KW-0813">Transport</keyword>
<evidence type="ECO:0000256" key="2">
    <source>
        <dbReference type="ARBA" id="ARBA00022448"/>
    </source>
</evidence>
<comment type="similarity">
    <text evidence="8 9">Belongs to the TonB-dependent receptor family.</text>
</comment>
<dbReference type="PROSITE" id="PS52016">
    <property type="entry name" value="TONB_DEPENDENT_REC_3"/>
    <property type="match status" value="1"/>
</dbReference>
<sequence>MLRRHALASALLAALVVPVAHADEATDIDRVTVSASTSRVPDSEAALPNTITVIDQAQLQQQLALTQDVSQVLANLIPSFAPSRQKLTNSGETLRGRKPLYLVDGVPQSTPLRDGGRDGHTIDPSMIERIEVIHGANALQGLGASGGIINIITKRAPREDGATLQDVSVAASTAVPHESDSTGYRASYLFGTRSGAFDFVGGASFASEGLYYDGDGDSIAVNDVQGDLMDAESYNLFAKAGWNFGETRRLQLSANRYELQGNNNYHAVNGNPATGQLATSARGGSIGEGPRNRSTSLTLDYTDKALAGGYFQAQLYWVDFEALYGGSYWGDFWGDGRDPNWFDQSQNLSEKLGGKFSWSRGDLFGLRLRATVGLDIARDTTSQELVRAGMDWVPETSYESVSPFVQLEWWVADSVMLTGGLRHERGKLDVDDYLTIPDQRLAPAVHGRRYLVEGGSPETSETLPNVGIVWEATDALKLYASYSEGYTVADIGRVLRAINTPNQRVDTLVDLQPVIADNQEIGLDYDNGRWLVHLAAYWSDSDLGSRLAFDNATQTYNVVRERTEIDGFEGSVAYQFTDATRIGLAYAQTDGRYDSNGDDRVDSDLPGINVAPDRATAFWDQTWTQAISTRLQASHSFDRDFDYRGTTLPDDFEGYTTVDLQARFQLPLGALNVGVENLCGEQYTTYYSQTTPRADTYTAGRGRVLTVGWSHRF</sequence>
<evidence type="ECO:0000259" key="12">
    <source>
        <dbReference type="Pfam" id="PF07715"/>
    </source>
</evidence>
<keyword evidence="7 8" id="KW-0998">Cell outer membrane</keyword>
<dbReference type="EMBL" id="QTJR01000011">
    <property type="protein sequence ID" value="RDY66145.1"/>
    <property type="molecule type" value="Genomic_DNA"/>
</dbReference>
<keyword evidence="13" id="KW-0675">Receptor</keyword>
<keyword evidence="10" id="KW-0732">Signal</keyword>
<evidence type="ECO:0000313" key="13">
    <source>
        <dbReference type="EMBL" id="RDY66145.1"/>
    </source>
</evidence>
<dbReference type="InterPro" id="IPR039426">
    <property type="entry name" value="TonB-dep_rcpt-like"/>
</dbReference>
<keyword evidence="5 9" id="KW-0798">TonB box</keyword>
<name>A0A3D8V9Z2_9GAMM</name>
<dbReference type="PANTHER" id="PTHR30069:SF42">
    <property type="entry name" value="FERRIC AEROBACTIN RECEPTOR"/>
    <property type="match status" value="1"/>
</dbReference>
<evidence type="ECO:0000313" key="14">
    <source>
        <dbReference type="Proteomes" id="UP000256829"/>
    </source>
</evidence>
<evidence type="ECO:0000256" key="8">
    <source>
        <dbReference type="PROSITE-ProRule" id="PRU01360"/>
    </source>
</evidence>
<dbReference type="SUPFAM" id="SSF56935">
    <property type="entry name" value="Porins"/>
    <property type="match status" value="1"/>
</dbReference>
<dbReference type="Proteomes" id="UP000256829">
    <property type="component" value="Unassembled WGS sequence"/>
</dbReference>
<accession>A0A3D8V9Z2</accession>
<evidence type="ECO:0000256" key="10">
    <source>
        <dbReference type="SAM" id="SignalP"/>
    </source>
</evidence>
<comment type="subcellular location">
    <subcellularLocation>
        <location evidence="1 8">Cell outer membrane</location>
        <topology evidence="1 8">Multi-pass membrane protein</topology>
    </subcellularLocation>
</comment>
<dbReference type="CDD" id="cd01347">
    <property type="entry name" value="ligand_gated_channel"/>
    <property type="match status" value="1"/>
</dbReference>
<keyword evidence="14" id="KW-1185">Reference proteome</keyword>
<comment type="caution">
    <text evidence="13">The sequence shown here is derived from an EMBL/GenBank/DDBJ whole genome shotgun (WGS) entry which is preliminary data.</text>
</comment>
<reference evidence="13 14" key="1">
    <citation type="submission" date="2018-08" db="EMBL/GenBank/DDBJ databases">
        <title>Lysobacter soli KCTC 22011, whole genome shotgun sequence.</title>
        <authorList>
            <person name="Zhang X."/>
            <person name="Feng G."/>
            <person name="Zhu H."/>
        </authorList>
    </citation>
    <scope>NUCLEOTIDE SEQUENCE [LARGE SCALE GENOMIC DNA]</scope>
    <source>
        <strain evidence="13 14">KCTC 22011</strain>
    </source>
</reference>
<dbReference type="GO" id="GO:0044718">
    <property type="term" value="P:siderophore transmembrane transport"/>
    <property type="evidence" value="ECO:0007669"/>
    <property type="project" value="TreeGrafter"/>
</dbReference>
<evidence type="ECO:0000256" key="3">
    <source>
        <dbReference type="ARBA" id="ARBA00022452"/>
    </source>
</evidence>
<dbReference type="InterPro" id="IPR000531">
    <property type="entry name" value="Beta-barrel_TonB"/>
</dbReference>
<dbReference type="Pfam" id="PF00593">
    <property type="entry name" value="TonB_dep_Rec_b-barrel"/>
    <property type="match status" value="1"/>
</dbReference>
<dbReference type="AlphaFoldDB" id="A0A3D8V9Z2"/>
<dbReference type="Pfam" id="PF07715">
    <property type="entry name" value="Plug"/>
    <property type="match status" value="1"/>
</dbReference>
<dbReference type="InterPro" id="IPR012910">
    <property type="entry name" value="Plug_dom"/>
</dbReference>